<dbReference type="PANTHER" id="PTHR30561">
    <property type="entry name" value="SMR FAMILY PROTON-DEPENDENT DRUG EFFLUX TRANSPORTER SUGE"/>
    <property type="match status" value="1"/>
</dbReference>
<dbReference type="GO" id="GO:0022857">
    <property type="term" value="F:transmembrane transporter activity"/>
    <property type="evidence" value="ECO:0007669"/>
    <property type="project" value="InterPro"/>
</dbReference>
<dbReference type="EMBL" id="JABWMJ010000001">
    <property type="protein sequence ID" value="NUZ04759.1"/>
    <property type="molecule type" value="Genomic_DNA"/>
</dbReference>
<evidence type="ECO:0000256" key="5">
    <source>
        <dbReference type="ARBA" id="ARBA00022989"/>
    </source>
</evidence>
<evidence type="ECO:0000313" key="11">
    <source>
        <dbReference type="EMBL" id="NUZ04759.1"/>
    </source>
</evidence>
<keyword evidence="12" id="KW-1185">Reference proteome</keyword>
<dbReference type="InterPro" id="IPR045324">
    <property type="entry name" value="Small_multidrug_res"/>
</dbReference>
<dbReference type="GO" id="GO:1990961">
    <property type="term" value="P:xenobiotic detoxification by transmembrane export across the plasma membrane"/>
    <property type="evidence" value="ECO:0007669"/>
    <property type="project" value="UniProtKB-ARBA"/>
</dbReference>
<dbReference type="FunFam" id="1.10.3730.20:FF:000001">
    <property type="entry name" value="Quaternary ammonium compound resistance transporter SugE"/>
    <property type="match status" value="1"/>
</dbReference>
<dbReference type="Gene3D" id="1.10.3730.20">
    <property type="match status" value="1"/>
</dbReference>
<dbReference type="InterPro" id="IPR037185">
    <property type="entry name" value="EmrE-like"/>
</dbReference>
<sequence>MAWIYLLIASVFEVQWAITMKYTDGFSRLWPSVACIVGMVLSVIFLAMAVKTLPIGTAYAVWTGIGAALTALLGMVLFHEPRDAARLVCLLLIVVGVVGLKLVSPAD</sequence>
<evidence type="ECO:0000256" key="3">
    <source>
        <dbReference type="ARBA" id="ARBA00022475"/>
    </source>
</evidence>
<proteinExistence type="inferred from homology"/>
<keyword evidence="5 10" id="KW-1133">Transmembrane helix</keyword>
<evidence type="ECO:0000256" key="1">
    <source>
        <dbReference type="ARBA" id="ARBA00004651"/>
    </source>
</evidence>
<feature type="transmembrane region" description="Helical" evidence="10">
    <location>
        <begin position="84"/>
        <end position="103"/>
    </location>
</feature>
<comment type="caution">
    <text evidence="11">The sequence shown here is derived from an EMBL/GenBank/DDBJ whole genome shotgun (WGS) entry which is preliminary data.</text>
</comment>
<keyword evidence="3" id="KW-1003">Cell membrane</keyword>
<evidence type="ECO:0000313" key="12">
    <source>
        <dbReference type="Proteomes" id="UP000529637"/>
    </source>
</evidence>
<accession>A0A7Y6TV64</accession>
<dbReference type="PANTHER" id="PTHR30561:SF0">
    <property type="entry name" value="GUANIDINIUM EXPORTER"/>
    <property type="match status" value="1"/>
</dbReference>
<organism evidence="11 12">
    <name type="scientific">Piscinibacter koreensis</name>
    <dbReference type="NCBI Taxonomy" id="2742824"/>
    <lineage>
        <taxon>Bacteria</taxon>
        <taxon>Pseudomonadati</taxon>
        <taxon>Pseudomonadota</taxon>
        <taxon>Betaproteobacteria</taxon>
        <taxon>Burkholderiales</taxon>
        <taxon>Sphaerotilaceae</taxon>
        <taxon>Piscinibacter</taxon>
    </lineage>
</organism>
<dbReference type="Proteomes" id="UP000529637">
    <property type="component" value="Unassembled WGS sequence"/>
</dbReference>
<evidence type="ECO:0000256" key="9">
    <source>
        <dbReference type="RuleBase" id="RU003942"/>
    </source>
</evidence>
<dbReference type="AlphaFoldDB" id="A0A7Y6TV64"/>
<reference evidence="11 12" key="1">
    <citation type="submission" date="2020-06" db="EMBL/GenBank/DDBJ databases">
        <title>Schlegella sp. ID0723 isolated from air conditioner.</title>
        <authorList>
            <person name="Kim D.Y."/>
            <person name="Kim D.-U."/>
        </authorList>
    </citation>
    <scope>NUCLEOTIDE SEQUENCE [LARGE SCALE GENOMIC DNA]</scope>
    <source>
        <strain evidence="11 12">ID0723</strain>
    </source>
</reference>
<feature type="transmembrane region" description="Helical" evidence="10">
    <location>
        <begin position="57"/>
        <end position="78"/>
    </location>
</feature>
<keyword evidence="2" id="KW-0813">Transport</keyword>
<keyword evidence="4 9" id="KW-0812">Transmembrane</keyword>
<comment type="subcellular location">
    <subcellularLocation>
        <location evidence="1 9">Cell membrane</location>
        <topology evidence="1 9">Multi-pass membrane protein</topology>
    </subcellularLocation>
</comment>
<evidence type="ECO:0000256" key="10">
    <source>
        <dbReference type="SAM" id="Phobius"/>
    </source>
</evidence>
<dbReference type="SUPFAM" id="SSF103481">
    <property type="entry name" value="Multidrug resistance efflux transporter EmrE"/>
    <property type="match status" value="1"/>
</dbReference>
<protein>
    <recommendedName>
        <fullName evidence="8">Guanidinium exporter</fullName>
    </recommendedName>
</protein>
<gene>
    <name evidence="11" type="ORF">HQN59_03195</name>
</gene>
<evidence type="ECO:0000256" key="8">
    <source>
        <dbReference type="ARBA" id="ARBA00039168"/>
    </source>
</evidence>
<name>A0A7Y6TV64_9BURK</name>
<evidence type="ECO:0000256" key="7">
    <source>
        <dbReference type="ARBA" id="ARBA00038151"/>
    </source>
</evidence>
<dbReference type="RefSeq" id="WP_176065948.1">
    <property type="nucleotide sequence ID" value="NZ_JABWMJ010000001.1"/>
</dbReference>
<dbReference type="Pfam" id="PF00893">
    <property type="entry name" value="Multi_Drug_Res"/>
    <property type="match status" value="1"/>
</dbReference>
<comment type="similarity">
    <text evidence="7">Belongs to the drug/metabolite transporter (DMT) superfamily. Small multidrug resistance (SMR) (TC 2.A.7.1) family. Gdx/SugE subfamily.</text>
</comment>
<dbReference type="GO" id="GO:0005886">
    <property type="term" value="C:plasma membrane"/>
    <property type="evidence" value="ECO:0007669"/>
    <property type="project" value="UniProtKB-SubCell"/>
</dbReference>
<evidence type="ECO:0000256" key="4">
    <source>
        <dbReference type="ARBA" id="ARBA00022692"/>
    </source>
</evidence>
<feature type="transmembrane region" description="Helical" evidence="10">
    <location>
        <begin position="29"/>
        <end position="50"/>
    </location>
</feature>
<dbReference type="InterPro" id="IPR000390">
    <property type="entry name" value="Small_drug/metabolite_transptr"/>
</dbReference>
<evidence type="ECO:0000256" key="2">
    <source>
        <dbReference type="ARBA" id="ARBA00022448"/>
    </source>
</evidence>
<evidence type="ECO:0000256" key="6">
    <source>
        <dbReference type="ARBA" id="ARBA00023136"/>
    </source>
</evidence>
<keyword evidence="6 10" id="KW-0472">Membrane</keyword>